<name>A0A2M8EJ38_UNCKA</name>
<evidence type="ECO:0000313" key="3">
    <source>
        <dbReference type="Proteomes" id="UP000228781"/>
    </source>
</evidence>
<dbReference type="EMBL" id="PFSK01000022">
    <property type="protein sequence ID" value="PJC22730.1"/>
    <property type="molecule type" value="Genomic_DNA"/>
</dbReference>
<comment type="caution">
    <text evidence="2">The sequence shown here is derived from an EMBL/GenBank/DDBJ whole genome shotgun (WGS) entry which is preliminary data.</text>
</comment>
<organism evidence="2 3">
    <name type="scientific">candidate division WWE3 bacterium CG_4_9_14_0_2_um_filter_48_10</name>
    <dbReference type="NCBI Taxonomy" id="1975078"/>
    <lineage>
        <taxon>Bacteria</taxon>
        <taxon>Katanobacteria</taxon>
    </lineage>
</organism>
<sequence>MSFKKKEFLITLILAVLVASLSGYFLDFPFRIFEPTLCIQLLKGPPWETCYPLKIYWSNALLDFLFWFVVLAAGWWVIKKLKISAKGGSASGGKS</sequence>
<gene>
    <name evidence="2" type="ORF">CO059_01790</name>
</gene>
<feature type="transmembrane region" description="Helical" evidence="1">
    <location>
        <begin position="55"/>
        <end position="78"/>
    </location>
</feature>
<evidence type="ECO:0000256" key="1">
    <source>
        <dbReference type="SAM" id="Phobius"/>
    </source>
</evidence>
<evidence type="ECO:0000313" key="2">
    <source>
        <dbReference type="EMBL" id="PJC22730.1"/>
    </source>
</evidence>
<accession>A0A2M8EJ38</accession>
<keyword evidence="1" id="KW-1133">Transmembrane helix</keyword>
<dbReference type="Proteomes" id="UP000228781">
    <property type="component" value="Unassembled WGS sequence"/>
</dbReference>
<keyword evidence="1" id="KW-0812">Transmembrane</keyword>
<reference evidence="3" key="1">
    <citation type="submission" date="2017-09" db="EMBL/GenBank/DDBJ databases">
        <title>Depth-based differentiation of microbial function through sediment-hosted aquifers and enrichment of novel symbionts in the deep terrestrial subsurface.</title>
        <authorList>
            <person name="Probst A.J."/>
            <person name="Ladd B."/>
            <person name="Jarett J.K."/>
            <person name="Geller-Mcgrath D.E."/>
            <person name="Sieber C.M.K."/>
            <person name="Emerson J.B."/>
            <person name="Anantharaman K."/>
            <person name="Thomas B.C."/>
            <person name="Malmstrom R."/>
            <person name="Stieglmeier M."/>
            <person name="Klingl A."/>
            <person name="Woyke T."/>
            <person name="Ryan C.M."/>
            <person name="Banfield J.F."/>
        </authorList>
    </citation>
    <scope>NUCLEOTIDE SEQUENCE [LARGE SCALE GENOMIC DNA]</scope>
</reference>
<dbReference type="AlphaFoldDB" id="A0A2M8EJ38"/>
<keyword evidence="1" id="KW-0472">Membrane</keyword>
<proteinExistence type="predicted"/>
<protein>
    <submittedName>
        <fullName evidence="2">Uncharacterized protein</fullName>
    </submittedName>
</protein>